<dbReference type="AlphaFoldDB" id="A0A8J3H5Z6"/>
<keyword evidence="3" id="KW-1185">Reference proteome</keyword>
<evidence type="ECO:0000259" key="1">
    <source>
        <dbReference type="Pfam" id="PF12680"/>
    </source>
</evidence>
<reference evidence="2" key="1">
    <citation type="journal article" date="2014" name="Int. J. Syst. Evol. Microbiol.">
        <title>Complete genome sequence of Corynebacterium casei LMG S-19264T (=DSM 44701T), isolated from a smear-ripened cheese.</title>
        <authorList>
            <consortium name="US DOE Joint Genome Institute (JGI-PGF)"/>
            <person name="Walter F."/>
            <person name="Albersmeier A."/>
            <person name="Kalinowski J."/>
            <person name="Ruckert C."/>
        </authorList>
    </citation>
    <scope>NUCLEOTIDE SEQUENCE</scope>
    <source>
        <strain evidence="2">CGMCC 1.7081</strain>
    </source>
</reference>
<dbReference type="EMBL" id="BNAP01000002">
    <property type="protein sequence ID" value="GHG83706.1"/>
    <property type="molecule type" value="Genomic_DNA"/>
</dbReference>
<feature type="domain" description="SnoaL-like" evidence="1">
    <location>
        <begin position="16"/>
        <end position="107"/>
    </location>
</feature>
<comment type="caution">
    <text evidence="2">The sequence shown here is derived from an EMBL/GenBank/DDBJ whole genome shotgun (WGS) entry which is preliminary data.</text>
</comment>
<gene>
    <name evidence="2" type="ORF">GCM10010961_09300</name>
</gene>
<dbReference type="Proteomes" id="UP000611500">
    <property type="component" value="Unassembled WGS sequence"/>
</dbReference>
<dbReference type="InterPro" id="IPR037401">
    <property type="entry name" value="SnoaL-like"/>
</dbReference>
<protein>
    <submittedName>
        <fullName evidence="2">Membrane protein</fullName>
    </submittedName>
</protein>
<organism evidence="2 3">
    <name type="scientific">Pseudodonghicola xiamenensis</name>
    <dbReference type="NCBI Taxonomy" id="337702"/>
    <lineage>
        <taxon>Bacteria</taxon>
        <taxon>Pseudomonadati</taxon>
        <taxon>Pseudomonadota</taxon>
        <taxon>Alphaproteobacteria</taxon>
        <taxon>Rhodobacterales</taxon>
        <taxon>Paracoccaceae</taxon>
        <taxon>Pseudodonghicola</taxon>
    </lineage>
</organism>
<evidence type="ECO:0000313" key="2">
    <source>
        <dbReference type="EMBL" id="GHG83706.1"/>
    </source>
</evidence>
<accession>A0A8J3H5Z6</accession>
<dbReference type="Pfam" id="PF12680">
    <property type="entry name" value="SnoaL_2"/>
    <property type="match status" value="1"/>
</dbReference>
<proteinExistence type="predicted"/>
<evidence type="ECO:0000313" key="3">
    <source>
        <dbReference type="Proteomes" id="UP000611500"/>
    </source>
</evidence>
<name>A0A8J3H5Z6_9RHOB</name>
<sequence length="144" mass="16019">MTADLHPDMHPTIAKALEIIASGDHEKIAEVLAEDVRFLPPTYWATWTGRDPVAAVLGHVGQVFSDFRYRRVMGAGNDWALEFQCKVNGLDAVGVDLITLGEDGLISLFEVVMRPHKTVGELREAMAARVKTDPRFLEYRKALS</sequence>
<dbReference type="SUPFAM" id="SSF54427">
    <property type="entry name" value="NTF2-like"/>
    <property type="match status" value="1"/>
</dbReference>
<dbReference type="InterPro" id="IPR032710">
    <property type="entry name" value="NTF2-like_dom_sf"/>
</dbReference>
<dbReference type="Gene3D" id="3.10.450.50">
    <property type="match status" value="1"/>
</dbReference>
<reference evidence="2" key="2">
    <citation type="submission" date="2020-09" db="EMBL/GenBank/DDBJ databases">
        <authorList>
            <person name="Sun Q."/>
            <person name="Zhou Y."/>
        </authorList>
    </citation>
    <scope>NUCLEOTIDE SEQUENCE</scope>
    <source>
        <strain evidence="2">CGMCC 1.7081</strain>
    </source>
</reference>